<dbReference type="AlphaFoldDB" id="A0A1T4XKM5"/>
<dbReference type="RefSeq" id="WP_156366248.1">
    <property type="nucleotide sequence ID" value="NZ_FUYG01000003.1"/>
</dbReference>
<evidence type="ECO:0000313" key="1">
    <source>
        <dbReference type="EMBL" id="SKA90046.1"/>
    </source>
</evidence>
<gene>
    <name evidence="1" type="ORF">SAMN06295879_1266</name>
</gene>
<reference evidence="2" key="1">
    <citation type="submission" date="2017-02" db="EMBL/GenBank/DDBJ databases">
        <authorList>
            <person name="Varghese N."/>
            <person name="Submissions S."/>
        </authorList>
    </citation>
    <scope>NUCLEOTIDE SEQUENCE [LARGE SCALE GENOMIC DNA]</scope>
    <source>
        <strain evidence="2">VKM Ac-2052</strain>
    </source>
</reference>
<protein>
    <submittedName>
        <fullName evidence="1">Uncharacterized protein</fullName>
    </submittedName>
</protein>
<name>A0A1T4XKM5_9MICO</name>
<dbReference type="Proteomes" id="UP000189735">
    <property type="component" value="Unassembled WGS sequence"/>
</dbReference>
<accession>A0A1T4XKM5</accession>
<dbReference type="EMBL" id="FUYG01000003">
    <property type="protein sequence ID" value="SKA90046.1"/>
    <property type="molecule type" value="Genomic_DNA"/>
</dbReference>
<sequence>MKVNPYYSKKPQDTHVFHDDRNCEVGKAIPVENKKFGTNGYPHCPQCTALAGK</sequence>
<organism evidence="1 2">
    <name type="scientific">Agreia bicolorata</name>
    <dbReference type="NCBI Taxonomy" id="110935"/>
    <lineage>
        <taxon>Bacteria</taxon>
        <taxon>Bacillati</taxon>
        <taxon>Actinomycetota</taxon>
        <taxon>Actinomycetes</taxon>
        <taxon>Micrococcales</taxon>
        <taxon>Microbacteriaceae</taxon>
        <taxon>Agreia</taxon>
    </lineage>
</organism>
<evidence type="ECO:0000313" key="2">
    <source>
        <dbReference type="Proteomes" id="UP000189735"/>
    </source>
</evidence>
<proteinExistence type="predicted"/>